<evidence type="ECO:0000313" key="3">
    <source>
        <dbReference type="EMBL" id="PNU05427.1"/>
    </source>
</evidence>
<dbReference type="InterPro" id="IPR027417">
    <property type="entry name" value="P-loop_NTPase"/>
</dbReference>
<reference evidence="3 4" key="1">
    <citation type="submission" date="2016-05" db="EMBL/GenBank/DDBJ databases">
        <title>Complete genome sequence of Novosphingobium guangzhouense SA925(T).</title>
        <authorList>
            <person name="Sha S."/>
        </authorList>
    </citation>
    <scope>NUCLEOTIDE SEQUENCE [LARGE SCALE GENOMIC DNA]</scope>
    <source>
        <strain evidence="3 4">SA925</strain>
    </source>
</reference>
<dbReference type="SUPFAM" id="SSF55464">
    <property type="entry name" value="Origin of replication-binding domain, RBD-like"/>
    <property type="match status" value="1"/>
</dbReference>
<dbReference type="OrthoDB" id="98563at2"/>
<accession>A0A2K2G319</accession>
<evidence type="ECO:0000259" key="2">
    <source>
        <dbReference type="Pfam" id="PF08751"/>
    </source>
</evidence>
<proteinExistence type="predicted"/>
<feature type="compositionally biased region" description="Polar residues" evidence="1">
    <location>
        <begin position="1064"/>
        <end position="1075"/>
    </location>
</feature>
<dbReference type="SUPFAM" id="SSF52540">
    <property type="entry name" value="P-loop containing nucleoside triphosphate hydrolases"/>
    <property type="match status" value="2"/>
</dbReference>
<dbReference type="InterPro" id="IPR014059">
    <property type="entry name" value="TraI/TrwC_relax"/>
</dbReference>
<feature type="region of interest" description="Disordered" evidence="1">
    <location>
        <begin position="988"/>
        <end position="1094"/>
    </location>
</feature>
<gene>
    <name evidence="3" type="ORF">A8V01_16755</name>
</gene>
<comment type="caution">
    <text evidence="3">The sequence shown here is derived from an EMBL/GenBank/DDBJ whole genome shotgun (WGS) entry which is preliminary data.</text>
</comment>
<name>A0A2K2G319_9SPHN</name>
<keyword evidence="4" id="KW-1185">Reference proteome</keyword>
<dbReference type="EMBL" id="LYMM01000026">
    <property type="protein sequence ID" value="PNU05427.1"/>
    <property type="molecule type" value="Genomic_DNA"/>
</dbReference>
<feature type="domain" description="TrwC relaxase" evidence="2">
    <location>
        <begin position="10"/>
        <end position="289"/>
    </location>
</feature>
<organism evidence="3 4">
    <name type="scientific">Novosphingobium guangzhouense</name>
    <dbReference type="NCBI Taxonomy" id="1850347"/>
    <lineage>
        <taxon>Bacteria</taxon>
        <taxon>Pseudomonadati</taxon>
        <taxon>Pseudomonadota</taxon>
        <taxon>Alphaproteobacteria</taxon>
        <taxon>Sphingomonadales</taxon>
        <taxon>Sphingomonadaceae</taxon>
        <taxon>Novosphingobium</taxon>
    </lineage>
</organism>
<dbReference type="Pfam" id="PF13604">
    <property type="entry name" value="AAA_30"/>
    <property type="match status" value="1"/>
</dbReference>
<dbReference type="RefSeq" id="WP_103095403.1">
    <property type="nucleotide sequence ID" value="NZ_LYMM01000026.1"/>
</dbReference>
<dbReference type="NCBIfam" id="TIGR02686">
    <property type="entry name" value="relax_trwC"/>
    <property type="match status" value="1"/>
</dbReference>
<dbReference type="InterPro" id="IPR050534">
    <property type="entry name" value="Coronavir_polyprotein_1ab"/>
</dbReference>
<dbReference type="NCBIfam" id="NF041492">
    <property type="entry name" value="MobF"/>
    <property type="match status" value="1"/>
</dbReference>
<dbReference type="Gene3D" id="3.40.50.300">
    <property type="entry name" value="P-loop containing nucleotide triphosphate hydrolases"/>
    <property type="match status" value="1"/>
</dbReference>
<evidence type="ECO:0000313" key="4">
    <source>
        <dbReference type="Proteomes" id="UP000236327"/>
    </source>
</evidence>
<evidence type="ECO:0000256" key="1">
    <source>
        <dbReference type="SAM" id="MobiDB-lite"/>
    </source>
</evidence>
<dbReference type="PANTHER" id="PTHR43788">
    <property type="entry name" value="DNA2/NAM7 HELICASE FAMILY MEMBER"/>
    <property type="match status" value="1"/>
</dbReference>
<feature type="region of interest" description="Disordered" evidence="1">
    <location>
        <begin position="1124"/>
        <end position="1146"/>
    </location>
</feature>
<sequence>MHSIASVRSAGGAAKYFTNDDFVAGDYYTNEQAGEVSQWSGAGLSDSPIAEGSSVTREAFEKVLLGETPTGEQIEAKENRRPGYDLTFSAPKSVSIMAYIAGDKRILGPDGAFALSVKDTMAWVEKNLAEGRKTVDGKTTAVQTGNLVYALFQHDTSRALDPQLHIHSIVANMTRMPDGKWQALHADKIWSNNTVIGSIQHAFLRTRMEELGYKVQLDGKHGTFEVVGVPKDVIDANSTRREEILIKSEQLGIVSSKGRDIVTVNTRDAKLNVEEREGMVKGWIERAAALGFDGKDVLAAALRASREQPENLAVRGYKAMLEVVNTAREFVSGLLRSPEPLVDAGIARLAGSPGDARAQLAVASAVRILSQREAAFQVHQVSKTALDLGLKGVTIDNVEARIDRLIKNGDLVSGQIRHKGRLVDAVTTPEALKIEQSILDHVDAGKGKGTSIVDAASAPSRLQEAASARELNQGQLAAATMIVSSGDRYVVVQGVAGAGKSTMLQAVAAVARDEGKQVLGLAFQNKMVGDMREGMVPKHLTAEDMEKAGVSAQTIASFIWQNEKYLSDPSSPGAQQRRNELAGTIVVVDETSMVSSEDMLKLMRISEALGIETVAFVGDRQQLSSIDWGKSFAMVQAGGITMERMEQNVRINPENKQLLTVAALANTGRAGAALKVLGENVTEHSEPAAEAAETWLALSAEDRAATAVFASGRETRAEINSAIQEGLLREGTLKGDGLDVTVHDRVSKEREQLRYAHHYTVGQTLTVTGQVREVGLGRGQYQVSRIFDNGKVQITGPNGRNIRFDPQRIDPAIRRDRLELTTLQTLKIHEGDTIRWTATDKDRGLDNSALAKIVSIANGSVTFETANKEQVTLERGDPMLSRMDLAYALNMHMAQGVTTDKGIGVMLSYEHNLSNHRLFNVLVTRVRDGLTMIVDDREKLEWRLNSNPGDKTAALESTGQLDIDGVDAKQEAADAALTAAFDALEAESGAGGAPNGPGSDATADLGDLPPMPAADAQDGSAGVGANGNDNAAAGRSEVETSQNGMSGSDSMDLDDLPPMGPSETDYSTFDANSDQIYDPGADEPPAPAQDKEDADPLRQALLDHLEGDGLGIVDTTIDDLTGIPPMPGRDDGQIPGLPEKNLGLNL</sequence>
<dbReference type="InterPro" id="IPR014862">
    <property type="entry name" value="TrwC"/>
</dbReference>
<protein>
    <submittedName>
        <fullName evidence="3">AAA family ATPase</fullName>
    </submittedName>
</protein>
<dbReference type="Proteomes" id="UP000236327">
    <property type="component" value="Unassembled WGS sequence"/>
</dbReference>
<dbReference type="AlphaFoldDB" id="A0A2K2G319"/>
<dbReference type="Pfam" id="PF08751">
    <property type="entry name" value="TrwC"/>
    <property type="match status" value="1"/>
</dbReference>